<dbReference type="InterPro" id="IPR000710">
    <property type="entry name" value="Peptidase_S6"/>
</dbReference>
<proteinExistence type="predicted"/>
<evidence type="ECO:0000313" key="20">
    <source>
        <dbReference type="EMBL" id="QBY30425.1"/>
    </source>
</evidence>
<dbReference type="InterPro" id="IPR011050">
    <property type="entry name" value="Pectin_lyase_fold/virulence"/>
</dbReference>
<dbReference type="InterPro" id="IPR012332">
    <property type="entry name" value="Autotransporter_pectin_lyase_C"/>
</dbReference>
<dbReference type="Gene3D" id="2.40.10.120">
    <property type="match status" value="1"/>
</dbReference>
<keyword evidence="6" id="KW-0964">Secreted</keyword>
<keyword evidence="14 17" id="KW-0472">Membrane</keyword>
<dbReference type="Pfam" id="PF02395">
    <property type="entry name" value="Peptidase_S6"/>
    <property type="match status" value="1"/>
</dbReference>
<sequence>MNKIYAIKKNRKGEVVVVSDVSKGIRKCITSRLSRYVLLISMMGLFYSSSAYASDVGNILPYQTYRDFAQNRGAFQAGASNITLYDKSGKPAGVLDKAPMADFSSVDKTGVATLVNPQYVASVKHNGGYKSVRYGNYTYTIVDRNNHWGLDFHAPRLNKIVTEVIPSEMTHAGTVNNIYNDKKRFPVFYRVGSGTQYIKTPSGQLQHIWGAYSYLTGGTVGSLHSYQNGQMISTSSGQIYNAANGPMATYGEAGDSGSPLFGFDTTINKWTLVGVLTAGNGAGGNGNNWAVTPVDYVKNALDQDSDPAVNNTSSEQILWNFDSQIGTGNLTQGSQRWDMHGSVNGSNLNNGKNLTFLGSDGQIMLNDSVDQGAGTLTFDANYTVSASADETWKGGGIIVNGDHTVDWQVKGVQGDNLHKLGTGTLKVNGTGINPGGLNVGEGTVILAQRPDSDGNVQAFNMVDIVSGRPTVVLNDDKQVNPDNIMWDYRGGKLDINGNSLTFHQLNGADDGAILTNRGKQATVNLDFNKADATTAVANIWHGHFTGNVDVKNIVTPRAQNDFVMDGGMNTQGSFTQQNGRLFVQGHPVIHAASSQGVANKLKALGDNSVLTQPVSFTQSDWETRQFSLKQLDLYNADFSLARNASLNTNINADHSTVTLGSENLYIDLNDGNGVKTTPSFGQSKATNDADQSRFSGGVHLKNGSTLTINEHFTGGIDSADSSVTVSSTDAVLSQHSRFSHSPLSLADGAQLTATSGLVSDKEVAVGAGSTLSLLSGQYAAERWSLNGQGATLNVGAGATVAGHIQADNAAGIHFGETDKKGNENQFTGYLGSINAPLAGVTMANTVWQADGGTTVKSLDLNGSQVSFGKTGTPGSLTVDTLTTSNSQFILNTDGKTADTVTVKQSLTGKNNALVVVPAATSVRKKTTSVPLVTAPKTTASDVFTLTPVAQRSGFHTFTPNIALVETGNSKLWQLEGFDVQQDKTALQASKSFMDTGYKNFLTEMNNLNYRMGDLRNTRGETGAWARIFSGTGSAGAGYSDSWTHLQTGADRKQAFEGGELFTGVTATFTNSNRHGDGWSGQTKSTGAGIYASAMFDSGLYVDLIGKYVRHDNHYQARDMGMPEQDYRSHSWYLGAETGWRFSLPGEAFIQPQTELVYGKVSGNRFAWQSEGTDIAVQRKQMKPLIGRTGVETGKSFKGKDWEVTALAGVHYQYDLFKPDETVVHDFAGETHIKNGKDSRMNFSIGVNTKIRENTRISLNIERSAFGHYDIDKAFNANIRYSF</sequence>
<dbReference type="InterPro" id="IPR057393">
    <property type="entry name" value="PIC_HAP1_IgA0_b-sol2"/>
</dbReference>
<keyword evidence="12" id="KW-0720">Serine protease</keyword>
<keyword evidence="5" id="KW-1134">Transmembrane beta strand</keyword>
<dbReference type="RefSeq" id="WP_012908077.1">
    <property type="nucleotide sequence ID" value="NZ_CAJTBI010000004.1"/>
</dbReference>
<dbReference type="InterPro" id="IPR030396">
    <property type="entry name" value="Peptidase_S6_dom"/>
</dbReference>
<evidence type="ECO:0000259" key="18">
    <source>
        <dbReference type="PROSITE" id="PS51208"/>
    </source>
</evidence>
<dbReference type="PANTHER" id="PTHR12338:SF8">
    <property type="entry name" value="HEME_HEMOPEXIN-BINDING PROTEIN"/>
    <property type="match status" value="1"/>
</dbReference>
<name>A0A482PHZ3_CITRO</name>
<evidence type="ECO:0000256" key="12">
    <source>
        <dbReference type="ARBA" id="ARBA00022825"/>
    </source>
</evidence>
<keyword evidence="11" id="KW-0378">Hydrolase</keyword>
<evidence type="ECO:0000256" key="2">
    <source>
        <dbReference type="ARBA" id="ARBA00004418"/>
    </source>
</evidence>
<keyword evidence="10" id="KW-0574">Periplasm</keyword>
<dbReference type="GO" id="GO:0005576">
    <property type="term" value="C:extracellular region"/>
    <property type="evidence" value="ECO:0007669"/>
    <property type="project" value="UniProtKB-SubCell"/>
</dbReference>
<evidence type="ECO:0000256" key="5">
    <source>
        <dbReference type="ARBA" id="ARBA00022452"/>
    </source>
</evidence>
<dbReference type="NCBIfam" id="TIGR01414">
    <property type="entry name" value="autotrans_barl"/>
    <property type="match status" value="1"/>
</dbReference>
<dbReference type="EMBL" id="CP038008">
    <property type="protein sequence ID" value="QBY30425.1"/>
    <property type="molecule type" value="Genomic_DNA"/>
</dbReference>
<feature type="transmembrane region" description="Helical" evidence="17">
    <location>
        <begin position="33"/>
        <end position="53"/>
    </location>
</feature>
<evidence type="ECO:0000256" key="4">
    <source>
        <dbReference type="ARBA" id="ARBA00004613"/>
    </source>
</evidence>
<dbReference type="InterPro" id="IPR009003">
    <property type="entry name" value="Peptidase_S1_PA"/>
</dbReference>
<organism evidence="20">
    <name type="scientific">Citrobacter rodentium</name>
    <dbReference type="NCBI Taxonomy" id="67825"/>
    <lineage>
        <taxon>Bacteria</taxon>
        <taxon>Pseudomonadati</taxon>
        <taxon>Pseudomonadota</taxon>
        <taxon>Gammaproteobacteria</taxon>
        <taxon>Enterobacterales</taxon>
        <taxon>Enterobacteriaceae</taxon>
        <taxon>Citrobacter</taxon>
    </lineage>
</organism>
<reference evidence="20" key="1">
    <citation type="submission" date="2019-03" db="EMBL/GenBank/DDBJ databases">
        <title>Complete genome sequence of enteropathogenic Citrobacter rodentium strain DBS100.</title>
        <authorList>
            <person name="Popov G."/>
            <person name="Fiebig A."/>
            <person name="Shideler S."/>
            <person name="Coombes B."/>
            <person name="Savchenko A."/>
        </authorList>
    </citation>
    <scope>NUCLEOTIDE SEQUENCE</scope>
    <source>
        <strain evidence="20">DBS100</strain>
    </source>
</reference>
<dbReference type="SMART" id="SM00869">
    <property type="entry name" value="Autotransporter"/>
    <property type="match status" value="1"/>
</dbReference>
<evidence type="ECO:0000256" key="15">
    <source>
        <dbReference type="ARBA" id="ARBA00023145"/>
    </source>
</evidence>
<keyword evidence="7" id="KW-0645">Protease</keyword>
<keyword evidence="8 17" id="KW-0812">Transmembrane</keyword>
<keyword evidence="16" id="KW-0998">Cell outer membrane</keyword>
<evidence type="ECO:0000256" key="9">
    <source>
        <dbReference type="ARBA" id="ARBA00022729"/>
    </source>
</evidence>
<evidence type="ECO:0000256" key="8">
    <source>
        <dbReference type="ARBA" id="ARBA00022692"/>
    </source>
</evidence>
<dbReference type="PROSITE" id="PS51691">
    <property type="entry name" value="PEPTIDASE_S6"/>
    <property type="match status" value="1"/>
</dbReference>
<dbReference type="GO" id="GO:0006508">
    <property type="term" value="P:proteolysis"/>
    <property type="evidence" value="ECO:0007669"/>
    <property type="project" value="UniProtKB-KW"/>
</dbReference>
<evidence type="ECO:0000256" key="17">
    <source>
        <dbReference type="SAM" id="Phobius"/>
    </source>
</evidence>
<evidence type="ECO:0000259" key="19">
    <source>
        <dbReference type="PROSITE" id="PS51691"/>
    </source>
</evidence>
<dbReference type="PANTHER" id="PTHR12338">
    <property type="entry name" value="AUTOTRANSPORTER"/>
    <property type="match status" value="1"/>
</dbReference>
<dbReference type="Pfam" id="PF24078">
    <property type="entry name" value="Beta-sol_PIC_HAP1_IgA0_2nd"/>
    <property type="match status" value="1"/>
</dbReference>
<evidence type="ECO:0000256" key="11">
    <source>
        <dbReference type="ARBA" id="ARBA00022801"/>
    </source>
</evidence>
<dbReference type="GO" id="GO:0042597">
    <property type="term" value="C:periplasmic space"/>
    <property type="evidence" value="ECO:0007669"/>
    <property type="project" value="UniProtKB-SubCell"/>
</dbReference>
<gene>
    <name evidence="20" type="ORF">E2R62_17395</name>
</gene>
<evidence type="ECO:0000256" key="6">
    <source>
        <dbReference type="ARBA" id="ARBA00022525"/>
    </source>
</evidence>
<dbReference type="Gene3D" id="2.160.20.20">
    <property type="match status" value="1"/>
</dbReference>
<evidence type="ECO:0000256" key="14">
    <source>
        <dbReference type="ARBA" id="ARBA00023136"/>
    </source>
</evidence>
<evidence type="ECO:0000256" key="10">
    <source>
        <dbReference type="ARBA" id="ARBA00022764"/>
    </source>
</evidence>
<dbReference type="InterPro" id="IPR006315">
    <property type="entry name" value="OM_autotransptr_brl_dom"/>
</dbReference>
<dbReference type="InterPro" id="IPR050909">
    <property type="entry name" value="Bact_Autotransporter_VF"/>
</dbReference>
<dbReference type="Gene3D" id="2.40.128.130">
    <property type="entry name" value="Autotransporter beta-domain"/>
    <property type="match status" value="1"/>
</dbReference>
<dbReference type="GO" id="GO:0004252">
    <property type="term" value="F:serine-type endopeptidase activity"/>
    <property type="evidence" value="ECO:0007669"/>
    <property type="project" value="InterPro"/>
</dbReference>
<keyword evidence="15" id="KW-0865">Zymogen</keyword>
<feature type="domain" description="Peptidase S6" evidence="19">
    <location>
        <begin position="54"/>
        <end position="299"/>
    </location>
</feature>
<dbReference type="PROSITE" id="PS51208">
    <property type="entry name" value="AUTOTRANSPORTER"/>
    <property type="match status" value="1"/>
</dbReference>
<dbReference type="SUPFAM" id="SSF51126">
    <property type="entry name" value="Pectin lyase-like"/>
    <property type="match status" value="1"/>
</dbReference>
<dbReference type="OMA" id="NIWHGHF"/>
<evidence type="ECO:0000256" key="3">
    <source>
        <dbReference type="ARBA" id="ARBA00004571"/>
    </source>
</evidence>
<evidence type="ECO:0000256" key="1">
    <source>
        <dbReference type="ARBA" id="ARBA00004241"/>
    </source>
</evidence>
<feature type="domain" description="Autotransporter" evidence="18">
    <location>
        <begin position="1016"/>
        <end position="1282"/>
    </location>
</feature>
<dbReference type="InterPro" id="IPR005546">
    <property type="entry name" value="Autotransporte_beta"/>
</dbReference>
<dbReference type="SUPFAM" id="SSF50494">
    <property type="entry name" value="Trypsin-like serine proteases"/>
    <property type="match status" value="1"/>
</dbReference>
<evidence type="ECO:0000256" key="13">
    <source>
        <dbReference type="ARBA" id="ARBA00023026"/>
    </source>
</evidence>
<keyword evidence="9" id="KW-0732">Signal</keyword>
<dbReference type="InterPro" id="IPR036709">
    <property type="entry name" value="Autotransporte_beta_dom_sf"/>
</dbReference>
<dbReference type="GO" id="GO:0009279">
    <property type="term" value="C:cell outer membrane"/>
    <property type="evidence" value="ECO:0007669"/>
    <property type="project" value="UniProtKB-SubCell"/>
</dbReference>
<dbReference type="SUPFAM" id="SSF103515">
    <property type="entry name" value="Autotransporter"/>
    <property type="match status" value="1"/>
</dbReference>
<keyword evidence="17" id="KW-1133">Transmembrane helix</keyword>
<evidence type="ECO:0000256" key="16">
    <source>
        <dbReference type="ARBA" id="ARBA00023237"/>
    </source>
</evidence>
<accession>A0A482PHZ3</accession>
<dbReference type="GO" id="GO:0009986">
    <property type="term" value="C:cell surface"/>
    <property type="evidence" value="ECO:0007669"/>
    <property type="project" value="UniProtKB-SubCell"/>
</dbReference>
<dbReference type="Pfam" id="PF03797">
    <property type="entry name" value="Autotransporter"/>
    <property type="match status" value="1"/>
</dbReference>
<dbReference type="PRINTS" id="PR00921">
    <property type="entry name" value="IGASERPTASE"/>
</dbReference>
<evidence type="ECO:0000256" key="7">
    <source>
        <dbReference type="ARBA" id="ARBA00022670"/>
    </source>
</evidence>
<protein>
    <submittedName>
        <fullName evidence="20">Autotransporter outer membrane beta-barrel domain-containing protein</fullName>
    </submittedName>
</protein>
<comment type="subcellular location">
    <subcellularLocation>
        <location evidence="3">Cell outer membrane</location>
        <topology evidence="3">Multi-pass membrane protein</topology>
    </subcellularLocation>
    <subcellularLocation>
        <location evidence="1">Cell surface</location>
    </subcellularLocation>
    <subcellularLocation>
        <location evidence="2">Periplasm</location>
    </subcellularLocation>
    <subcellularLocation>
        <location evidence="4">Secreted</location>
    </subcellularLocation>
</comment>
<keyword evidence="13" id="KW-0843">Virulence</keyword>